<evidence type="ECO:0000313" key="3">
    <source>
        <dbReference type="Proteomes" id="UP000308652"/>
    </source>
</evidence>
<sequence length="257" mass="28558">MVVSSSKNALSSSLVWFPEIVWKRSPKHDSTIRSPSLLEIEYHNTNLSLHEGVNFVVDSPSNPLEVQSTPICPKKQLFTPPAPSKTRTRPQLRPLTLVSGLISKTSHSSDRCQPPRSRGSFSSRMSVIFSSKKEGSNSSGSLETSDNDTSRLASTPATSLSSHASLPVDRQSLGYLQKGKPIVSPSNRSSVSNVVKKVEVAKEKEREKRQLDEPLEKEKGVVAVIHRPEKIWHRRSVISIREEAKFERLLKEVSILS</sequence>
<feature type="compositionally biased region" description="Polar residues" evidence="1">
    <location>
        <begin position="150"/>
        <end position="164"/>
    </location>
</feature>
<feature type="region of interest" description="Disordered" evidence="1">
    <location>
        <begin position="75"/>
        <end position="166"/>
    </location>
</feature>
<keyword evidence="3" id="KW-1185">Reference proteome</keyword>
<gene>
    <name evidence="2" type="ORF">BDQ12DRAFT_49348</name>
</gene>
<dbReference type="Proteomes" id="UP000308652">
    <property type="component" value="Unassembled WGS sequence"/>
</dbReference>
<dbReference type="EMBL" id="ML213590">
    <property type="protein sequence ID" value="TFK45127.1"/>
    <property type="molecule type" value="Genomic_DNA"/>
</dbReference>
<organism evidence="2 3">
    <name type="scientific">Crucibulum laeve</name>
    <dbReference type="NCBI Taxonomy" id="68775"/>
    <lineage>
        <taxon>Eukaryota</taxon>
        <taxon>Fungi</taxon>
        <taxon>Dikarya</taxon>
        <taxon>Basidiomycota</taxon>
        <taxon>Agaricomycotina</taxon>
        <taxon>Agaricomycetes</taxon>
        <taxon>Agaricomycetidae</taxon>
        <taxon>Agaricales</taxon>
        <taxon>Agaricineae</taxon>
        <taxon>Nidulariaceae</taxon>
        <taxon>Crucibulum</taxon>
    </lineage>
</organism>
<name>A0A5C3MJP6_9AGAR</name>
<dbReference type="AlphaFoldDB" id="A0A5C3MJP6"/>
<evidence type="ECO:0000313" key="2">
    <source>
        <dbReference type="EMBL" id="TFK45127.1"/>
    </source>
</evidence>
<reference evidence="2 3" key="1">
    <citation type="journal article" date="2019" name="Nat. Ecol. Evol.">
        <title>Megaphylogeny resolves global patterns of mushroom evolution.</title>
        <authorList>
            <person name="Varga T."/>
            <person name="Krizsan K."/>
            <person name="Foldi C."/>
            <person name="Dima B."/>
            <person name="Sanchez-Garcia M."/>
            <person name="Sanchez-Ramirez S."/>
            <person name="Szollosi G.J."/>
            <person name="Szarkandi J.G."/>
            <person name="Papp V."/>
            <person name="Albert L."/>
            <person name="Andreopoulos W."/>
            <person name="Angelini C."/>
            <person name="Antonin V."/>
            <person name="Barry K.W."/>
            <person name="Bougher N.L."/>
            <person name="Buchanan P."/>
            <person name="Buyck B."/>
            <person name="Bense V."/>
            <person name="Catcheside P."/>
            <person name="Chovatia M."/>
            <person name="Cooper J."/>
            <person name="Damon W."/>
            <person name="Desjardin D."/>
            <person name="Finy P."/>
            <person name="Geml J."/>
            <person name="Haridas S."/>
            <person name="Hughes K."/>
            <person name="Justo A."/>
            <person name="Karasinski D."/>
            <person name="Kautmanova I."/>
            <person name="Kiss B."/>
            <person name="Kocsube S."/>
            <person name="Kotiranta H."/>
            <person name="LaButti K.M."/>
            <person name="Lechner B.E."/>
            <person name="Liimatainen K."/>
            <person name="Lipzen A."/>
            <person name="Lukacs Z."/>
            <person name="Mihaltcheva S."/>
            <person name="Morgado L.N."/>
            <person name="Niskanen T."/>
            <person name="Noordeloos M.E."/>
            <person name="Ohm R.A."/>
            <person name="Ortiz-Santana B."/>
            <person name="Ovrebo C."/>
            <person name="Racz N."/>
            <person name="Riley R."/>
            <person name="Savchenko A."/>
            <person name="Shiryaev A."/>
            <person name="Soop K."/>
            <person name="Spirin V."/>
            <person name="Szebenyi C."/>
            <person name="Tomsovsky M."/>
            <person name="Tulloss R.E."/>
            <person name="Uehling J."/>
            <person name="Grigoriev I.V."/>
            <person name="Vagvolgyi C."/>
            <person name="Papp T."/>
            <person name="Martin F.M."/>
            <person name="Miettinen O."/>
            <person name="Hibbett D.S."/>
            <person name="Nagy L.G."/>
        </authorList>
    </citation>
    <scope>NUCLEOTIDE SEQUENCE [LARGE SCALE GENOMIC DNA]</scope>
    <source>
        <strain evidence="2 3">CBS 166.37</strain>
    </source>
</reference>
<accession>A0A5C3MJP6</accession>
<feature type="compositionally biased region" description="Low complexity" evidence="1">
    <location>
        <begin position="120"/>
        <end position="141"/>
    </location>
</feature>
<evidence type="ECO:0000256" key="1">
    <source>
        <dbReference type="SAM" id="MobiDB-lite"/>
    </source>
</evidence>
<proteinExistence type="predicted"/>
<protein>
    <submittedName>
        <fullName evidence="2">Uncharacterized protein</fullName>
    </submittedName>
</protein>